<dbReference type="Proteomes" id="UP000030755">
    <property type="component" value="Unassembled WGS sequence"/>
</dbReference>
<dbReference type="EMBL" id="KE561154">
    <property type="protein sequence ID" value="EPZ32449.1"/>
    <property type="molecule type" value="Genomic_DNA"/>
</dbReference>
<sequence>MDCHMVAQCFETDNHEVAENKDRTKPLLAVAKLLARATSKPRSKVLSLLPVKGQKEIPNLDK</sequence>
<evidence type="ECO:0000313" key="1">
    <source>
        <dbReference type="EMBL" id="EPZ32449.1"/>
    </source>
</evidence>
<organism evidence="1 2">
    <name type="scientific">Rozella allomycis (strain CSF55)</name>
    <dbReference type="NCBI Taxonomy" id="988480"/>
    <lineage>
        <taxon>Eukaryota</taxon>
        <taxon>Fungi</taxon>
        <taxon>Fungi incertae sedis</taxon>
        <taxon>Cryptomycota</taxon>
        <taxon>Cryptomycota incertae sedis</taxon>
        <taxon>Rozella</taxon>
    </lineage>
</organism>
<gene>
    <name evidence="1" type="ORF">O9G_001351</name>
</gene>
<dbReference type="AlphaFoldDB" id="A0A075AV64"/>
<reference evidence="1 2" key="1">
    <citation type="journal article" date="2013" name="Curr. Biol.">
        <title>Shared signatures of parasitism and phylogenomics unite Cryptomycota and microsporidia.</title>
        <authorList>
            <person name="James T.Y."/>
            <person name="Pelin A."/>
            <person name="Bonen L."/>
            <person name="Ahrendt S."/>
            <person name="Sain D."/>
            <person name="Corradi N."/>
            <person name="Stajich J.E."/>
        </authorList>
    </citation>
    <scope>NUCLEOTIDE SEQUENCE [LARGE SCALE GENOMIC DNA]</scope>
    <source>
        <strain evidence="1 2">CSF55</strain>
    </source>
</reference>
<keyword evidence="2" id="KW-1185">Reference proteome</keyword>
<protein>
    <submittedName>
        <fullName evidence="1">Uncharacterized protein</fullName>
    </submittedName>
</protein>
<accession>A0A075AV64</accession>
<proteinExistence type="predicted"/>
<name>A0A075AV64_ROZAC</name>
<evidence type="ECO:0000313" key="2">
    <source>
        <dbReference type="Proteomes" id="UP000030755"/>
    </source>
</evidence>
<dbReference type="HOGENOM" id="CLU_2905440_0_0_1"/>